<dbReference type="AlphaFoldDB" id="A0A2Z6QQA9"/>
<dbReference type="EMBL" id="BEXD01000379">
    <property type="protein sequence ID" value="GBB86931.1"/>
    <property type="molecule type" value="Genomic_DNA"/>
</dbReference>
<proteinExistence type="predicted"/>
<reference evidence="2" key="2">
    <citation type="submission" date="2019-10" db="EMBL/GenBank/DDBJ databases">
        <title>Conservation and host-specific expression of non-tandemly repeated heterogenous ribosome RNA gene in arbuscular mycorrhizal fungi.</title>
        <authorList>
            <person name="Maeda T."/>
            <person name="Kobayashi Y."/>
            <person name="Nakagawa T."/>
            <person name="Ezawa T."/>
            <person name="Yamaguchi K."/>
            <person name="Bino T."/>
            <person name="Nishimoto Y."/>
            <person name="Shigenobu S."/>
            <person name="Kawaguchi M."/>
        </authorList>
    </citation>
    <scope>NUCLEOTIDE SEQUENCE</scope>
    <source>
        <strain evidence="2">HR1</strain>
    </source>
</reference>
<evidence type="ECO:0008006" key="4">
    <source>
        <dbReference type="Google" id="ProtNLM"/>
    </source>
</evidence>
<organism evidence="1 3">
    <name type="scientific">Rhizophagus clarus</name>
    <dbReference type="NCBI Taxonomy" id="94130"/>
    <lineage>
        <taxon>Eukaryota</taxon>
        <taxon>Fungi</taxon>
        <taxon>Fungi incertae sedis</taxon>
        <taxon>Mucoromycota</taxon>
        <taxon>Glomeromycotina</taxon>
        <taxon>Glomeromycetes</taxon>
        <taxon>Glomerales</taxon>
        <taxon>Glomeraceae</taxon>
        <taxon>Rhizophagus</taxon>
    </lineage>
</organism>
<sequence length="137" mass="15746">MNYCLIPVDINTHIQQIVNNTPSHFNHLDNTINYTTPFKRDQTIDKFLQHFEYNTKAEALFIIQQHLMDKDNLVFFTDGLLINANTQAASMTAGFIRISESNNIIHTFTSTVENWPSSLRAELFAILLTLIVSLNRC</sequence>
<evidence type="ECO:0000313" key="2">
    <source>
        <dbReference type="EMBL" id="GES93717.1"/>
    </source>
</evidence>
<gene>
    <name evidence="2" type="ORF">RCL2_002046600</name>
    <name evidence="1" type="ORF">RclHR1_13390003</name>
</gene>
<dbReference type="EMBL" id="BLAL01000229">
    <property type="protein sequence ID" value="GES93717.1"/>
    <property type="molecule type" value="Genomic_DNA"/>
</dbReference>
<dbReference type="InterPro" id="IPR036397">
    <property type="entry name" value="RNaseH_sf"/>
</dbReference>
<evidence type="ECO:0000313" key="1">
    <source>
        <dbReference type="EMBL" id="GBB86931.1"/>
    </source>
</evidence>
<comment type="caution">
    <text evidence="1">The sequence shown here is derived from an EMBL/GenBank/DDBJ whole genome shotgun (WGS) entry which is preliminary data.</text>
</comment>
<keyword evidence="3" id="KW-1185">Reference proteome</keyword>
<dbReference type="Gene3D" id="3.30.420.10">
    <property type="entry name" value="Ribonuclease H-like superfamily/Ribonuclease H"/>
    <property type="match status" value="1"/>
</dbReference>
<dbReference type="OrthoDB" id="2312383at2759"/>
<dbReference type="Proteomes" id="UP000247702">
    <property type="component" value="Unassembled WGS sequence"/>
</dbReference>
<evidence type="ECO:0000313" key="3">
    <source>
        <dbReference type="Proteomes" id="UP000247702"/>
    </source>
</evidence>
<dbReference type="GO" id="GO:0003676">
    <property type="term" value="F:nucleic acid binding"/>
    <property type="evidence" value="ECO:0007669"/>
    <property type="project" value="InterPro"/>
</dbReference>
<protein>
    <recommendedName>
        <fullName evidence="4">RNase H type-1 domain-containing protein</fullName>
    </recommendedName>
</protein>
<accession>A0A2Z6QQA9</accession>
<name>A0A2Z6QQA9_9GLOM</name>
<dbReference type="Proteomes" id="UP000615446">
    <property type="component" value="Unassembled WGS sequence"/>
</dbReference>
<reference evidence="1 3" key="1">
    <citation type="submission" date="2017-11" db="EMBL/GenBank/DDBJ databases">
        <title>The genome of Rhizophagus clarus HR1 reveals common genetic basis of auxotrophy among arbuscular mycorrhizal fungi.</title>
        <authorList>
            <person name="Kobayashi Y."/>
        </authorList>
    </citation>
    <scope>NUCLEOTIDE SEQUENCE [LARGE SCALE GENOMIC DNA]</scope>
    <source>
        <strain evidence="1 3">HR1</strain>
    </source>
</reference>